<accession>A0A2Z5JIW2</accession>
<keyword evidence="1" id="KW-1133">Transmembrane helix</keyword>
<sequence length="61" mass="6440">MNDRKIKAAFAVGAGMICALMAAFWQLARTSSVDQALVAGGAVFVAVVTLAFMVLTYLRSD</sequence>
<dbReference type="Proteomes" id="UP000252698">
    <property type="component" value="Chromosome"/>
</dbReference>
<dbReference type="REBASE" id="258666">
    <property type="entry name" value="M.SatZH16ORF28320P"/>
</dbReference>
<gene>
    <name evidence="2" type="ORF">C5746_28315</name>
</gene>
<keyword evidence="1" id="KW-0812">Transmembrane</keyword>
<dbReference type="GeneID" id="95522307"/>
<dbReference type="RefSeq" id="WP_114246656.1">
    <property type="nucleotide sequence ID" value="NZ_CP027306.1"/>
</dbReference>
<protein>
    <submittedName>
        <fullName evidence="2">Uncharacterized protein</fullName>
    </submittedName>
</protein>
<dbReference type="KEGG" id="sata:C5746_28315"/>
<dbReference type="EMBL" id="CP027306">
    <property type="protein sequence ID" value="AXE80199.1"/>
    <property type="molecule type" value="Genomic_DNA"/>
</dbReference>
<feature type="transmembrane region" description="Helical" evidence="1">
    <location>
        <begin position="7"/>
        <end position="25"/>
    </location>
</feature>
<proteinExistence type="predicted"/>
<reference evidence="2 3" key="1">
    <citation type="journal article" date="2018" name="Front. Microbiol.">
        <title>Genome Sequencing of Streptomyces atratus SCSIOZH16 and Activation Production of Nocardamine via Metabolic Engineering.</title>
        <authorList>
            <person name="Li Y."/>
            <person name="Zhang C."/>
            <person name="Liu C."/>
            <person name="Ju J."/>
            <person name="Ma J."/>
        </authorList>
    </citation>
    <scope>NUCLEOTIDE SEQUENCE [LARGE SCALE GENOMIC DNA]</scope>
    <source>
        <strain evidence="2 3">SCSIO_ZH16</strain>
    </source>
</reference>
<evidence type="ECO:0000313" key="3">
    <source>
        <dbReference type="Proteomes" id="UP000252698"/>
    </source>
</evidence>
<name>A0A2Z5JIW2_STRAR</name>
<evidence type="ECO:0000313" key="2">
    <source>
        <dbReference type="EMBL" id="AXE80199.1"/>
    </source>
</evidence>
<organism evidence="2 3">
    <name type="scientific">Streptomyces atratus</name>
    <dbReference type="NCBI Taxonomy" id="1893"/>
    <lineage>
        <taxon>Bacteria</taxon>
        <taxon>Bacillati</taxon>
        <taxon>Actinomycetota</taxon>
        <taxon>Actinomycetes</taxon>
        <taxon>Kitasatosporales</taxon>
        <taxon>Streptomycetaceae</taxon>
        <taxon>Streptomyces</taxon>
    </lineage>
</organism>
<keyword evidence="1" id="KW-0472">Membrane</keyword>
<dbReference type="AlphaFoldDB" id="A0A2Z5JIW2"/>
<evidence type="ECO:0000256" key="1">
    <source>
        <dbReference type="SAM" id="Phobius"/>
    </source>
</evidence>
<feature type="transmembrane region" description="Helical" evidence="1">
    <location>
        <begin position="37"/>
        <end position="58"/>
    </location>
</feature>